<sequence length="203" mass="23707">MTQFYYFQGMFDRLEAILTAQHSLSTEELQEIYSRALVRKVRRKQLLLQEGEVCMYKMFVAEGLLKTYYIKDNGSEHIMRFSPEGNWCADARSMADQTASKLNIEVMEDSVVLLWTHEVLSDLVKKIPGLQEYTNYLISQSLYSSYERILSNISATSEEKYQEFVNKYPDLINRVPLHMIASYLGVSRETLSRIRHARVKLSH</sequence>
<protein>
    <submittedName>
        <fullName evidence="2">Crp/Fnr family transcriptional regulator</fullName>
    </submittedName>
</protein>
<dbReference type="EMBL" id="CP140154">
    <property type="protein sequence ID" value="WQG88137.1"/>
    <property type="molecule type" value="Genomic_DNA"/>
</dbReference>
<organism evidence="2 3">
    <name type="scientific">Chitinophaga sancti</name>
    <dbReference type="NCBI Taxonomy" id="1004"/>
    <lineage>
        <taxon>Bacteria</taxon>
        <taxon>Pseudomonadati</taxon>
        <taxon>Bacteroidota</taxon>
        <taxon>Chitinophagia</taxon>
        <taxon>Chitinophagales</taxon>
        <taxon>Chitinophagaceae</taxon>
        <taxon>Chitinophaga</taxon>
    </lineage>
</organism>
<feature type="domain" description="Cyclic nucleotide-binding" evidence="1">
    <location>
        <begin position="39"/>
        <end position="125"/>
    </location>
</feature>
<evidence type="ECO:0000259" key="1">
    <source>
        <dbReference type="Pfam" id="PF00027"/>
    </source>
</evidence>
<reference evidence="2 3" key="1">
    <citation type="submission" date="2023-11" db="EMBL/GenBank/DDBJ databases">
        <title>MicrobeMod: A computational toolkit for identifying prokaryotic methylation and restriction-modification with nanopore sequencing.</title>
        <authorList>
            <person name="Crits-Christoph A."/>
            <person name="Kang S.C."/>
            <person name="Lee H."/>
            <person name="Ostrov N."/>
        </authorList>
    </citation>
    <scope>NUCLEOTIDE SEQUENCE [LARGE SCALE GENOMIC DNA]</scope>
    <source>
        <strain evidence="2 3">ATCC 23090</strain>
    </source>
</reference>
<evidence type="ECO:0000313" key="2">
    <source>
        <dbReference type="EMBL" id="WQG88137.1"/>
    </source>
</evidence>
<proteinExistence type="predicted"/>
<name>A0ABZ0XD04_9BACT</name>
<evidence type="ECO:0000313" key="3">
    <source>
        <dbReference type="Proteomes" id="UP001326715"/>
    </source>
</evidence>
<dbReference type="InterPro" id="IPR000595">
    <property type="entry name" value="cNMP-bd_dom"/>
</dbReference>
<dbReference type="InterPro" id="IPR018490">
    <property type="entry name" value="cNMP-bd_dom_sf"/>
</dbReference>
<dbReference type="SUPFAM" id="SSF51206">
    <property type="entry name" value="cAMP-binding domain-like"/>
    <property type="match status" value="1"/>
</dbReference>
<dbReference type="InterPro" id="IPR014710">
    <property type="entry name" value="RmlC-like_jellyroll"/>
</dbReference>
<accession>A0ABZ0XD04</accession>
<dbReference type="RefSeq" id="WP_322518467.1">
    <property type="nucleotide sequence ID" value="NZ_CP139972.1"/>
</dbReference>
<gene>
    <name evidence="2" type="ORF">SR876_24735</name>
</gene>
<keyword evidence="3" id="KW-1185">Reference proteome</keyword>
<dbReference type="Pfam" id="PF00027">
    <property type="entry name" value="cNMP_binding"/>
    <property type="match status" value="1"/>
</dbReference>
<dbReference type="Gene3D" id="2.60.120.10">
    <property type="entry name" value="Jelly Rolls"/>
    <property type="match status" value="1"/>
</dbReference>
<dbReference type="Proteomes" id="UP001326715">
    <property type="component" value="Chromosome"/>
</dbReference>